<feature type="transmembrane region" description="Helical" evidence="2">
    <location>
        <begin position="138"/>
        <end position="163"/>
    </location>
</feature>
<dbReference type="Proteomes" id="UP000242763">
    <property type="component" value="Unassembled WGS sequence"/>
</dbReference>
<dbReference type="NCBIfam" id="TIGR02123">
    <property type="entry name" value="TRAP_fused"/>
    <property type="match status" value="1"/>
</dbReference>
<feature type="transmembrane region" description="Helical" evidence="2">
    <location>
        <begin position="308"/>
        <end position="327"/>
    </location>
</feature>
<gene>
    <name evidence="4" type="ORF">SAMN03080618_03396</name>
</gene>
<dbReference type="GO" id="GO:0005886">
    <property type="term" value="C:plasma membrane"/>
    <property type="evidence" value="ECO:0007669"/>
    <property type="project" value="UniProtKB-SubCell"/>
</dbReference>
<feature type="transmembrane region" description="Helical" evidence="2">
    <location>
        <begin position="556"/>
        <end position="582"/>
    </location>
</feature>
<comment type="subcellular location">
    <subcellularLocation>
        <location evidence="1">Cell inner membrane</location>
        <topology evidence="1">Multi-pass membrane protein</topology>
    </subcellularLocation>
</comment>
<keyword evidence="2" id="KW-1133">Transmembrane helix</keyword>
<comment type="function">
    <text evidence="1">Part of the tripartite ATP-independent periplasmic (TRAP) transport system.</text>
</comment>
<dbReference type="GO" id="GO:0022857">
    <property type="term" value="F:transmembrane transporter activity"/>
    <property type="evidence" value="ECO:0007669"/>
    <property type="project" value="UniProtKB-UniRule"/>
</dbReference>
<name>A0A1I3SNW7_9HYPH</name>
<feature type="transmembrane region" description="Helical" evidence="2">
    <location>
        <begin position="473"/>
        <end position="494"/>
    </location>
</feature>
<reference evidence="5" key="1">
    <citation type="submission" date="2016-10" db="EMBL/GenBank/DDBJ databases">
        <authorList>
            <person name="Varghese N."/>
            <person name="Submissions S."/>
        </authorList>
    </citation>
    <scope>NUCLEOTIDE SEQUENCE [LARGE SCALE GENOMIC DNA]</scope>
    <source>
        <strain evidence="5">DSM 21857</strain>
    </source>
</reference>
<feature type="transmembrane region" description="Helical" evidence="2">
    <location>
        <begin position="375"/>
        <end position="392"/>
    </location>
</feature>
<feature type="transmembrane region" description="Helical" evidence="2">
    <location>
        <begin position="413"/>
        <end position="431"/>
    </location>
</feature>
<organism evidence="4 5">
    <name type="scientific">Aquamicrobium aerolatum DSM 21857</name>
    <dbReference type="NCBI Taxonomy" id="1121003"/>
    <lineage>
        <taxon>Bacteria</taxon>
        <taxon>Pseudomonadati</taxon>
        <taxon>Pseudomonadota</taxon>
        <taxon>Alphaproteobacteria</taxon>
        <taxon>Hyphomicrobiales</taxon>
        <taxon>Phyllobacteriaceae</taxon>
        <taxon>Aerobium</taxon>
    </lineage>
</organism>
<dbReference type="InterPro" id="IPR011853">
    <property type="entry name" value="TRAP_DctM-Dct_fused"/>
</dbReference>
<feature type="domain" description="TRAP C4-dicarboxylate transport system permease DctM subunit" evidence="3">
    <location>
        <begin position="126"/>
        <end position="565"/>
    </location>
</feature>
<feature type="transmembrane region" description="Helical" evidence="2">
    <location>
        <begin position="58"/>
        <end position="77"/>
    </location>
</feature>
<dbReference type="AlphaFoldDB" id="A0A1I3SNW7"/>
<feature type="transmembrane region" description="Helical" evidence="2">
    <location>
        <begin position="532"/>
        <end position="550"/>
    </location>
</feature>
<feature type="transmembrane region" description="Helical" evidence="2">
    <location>
        <begin position="84"/>
        <end position="102"/>
    </location>
</feature>
<dbReference type="STRING" id="1121003.SAMN03080618_03396"/>
<proteinExistence type="predicted"/>
<keyword evidence="2" id="KW-0812">Transmembrane</keyword>
<evidence type="ECO:0000313" key="5">
    <source>
        <dbReference type="Proteomes" id="UP000242763"/>
    </source>
</evidence>
<feature type="transmembrane region" description="Helical" evidence="2">
    <location>
        <begin position="500"/>
        <end position="520"/>
    </location>
</feature>
<dbReference type="PANTHER" id="PTHR43849">
    <property type="entry name" value="BLL3936 PROTEIN"/>
    <property type="match status" value="1"/>
</dbReference>
<evidence type="ECO:0000313" key="4">
    <source>
        <dbReference type="EMBL" id="SFJ59106.1"/>
    </source>
</evidence>
<feature type="transmembrane region" description="Helical" evidence="2">
    <location>
        <begin position="26"/>
        <end position="46"/>
    </location>
</feature>
<feature type="transmembrane region" description="Helical" evidence="2">
    <location>
        <begin position="183"/>
        <end position="205"/>
    </location>
</feature>
<dbReference type="RefSeq" id="WP_091524817.1">
    <property type="nucleotide sequence ID" value="NZ_FORF01000032.1"/>
</dbReference>
<feature type="transmembrane region" description="Helical" evidence="2">
    <location>
        <begin position="348"/>
        <end position="369"/>
    </location>
</feature>
<keyword evidence="1" id="KW-1003">Cell membrane</keyword>
<keyword evidence="2" id="KW-0472">Membrane</keyword>
<dbReference type="PANTHER" id="PTHR43849:SF2">
    <property type="entry name" value="BLL3936 PROTEIN"/>
    <property type="match status" value="1"/>
</dbReference>
<evidence type="ECO:0000256" key="2">
    <source>
        <dbReference type="SAM" id="Phobius"/>
    </source>
</evidence>
<feature type="transmembrane region" description="Helical" evidence="2">
    <location>
        <begin position="108"/>
        <end position="131"/>
    </location>
</feature>
<dbReference type="OrthoDB" id="9759894at2"/>
<evidence type="ECO:0000259" key="3">
    <source>
        <dbReference type="Pfam" id="PF06808"/>
    </source>
</evidence>
<sequence length="644" mass="68354">MTEQISSDQALPDGERTSNQRDIGRWLGIIVAAFSLIAAAAHLYWLGVRSPGVLNLRAYHLLIPIVLVPLLYSGWVAARSRIHWTDIVLIAAGVASTAYVVVEGPNMIFRYGVMPTTWDLVAGATIMLIVLELTRRTVGWALVIIVTLLLLYSLFGSYAPGIFVNRSFSWERVVSFLFSMDGLYGIPLGVSSTYIYLFILFGAMLQYSKAGDFYIDLAYSIAGRSRGGPAKVSIFASAMMGTVSGTGIGNVVTTGPLTIPLMKRAGFSPVFAGAVEAVASTGGQIMPPIMGAGAFLMAEFVRIPYGEVVIAAILPAFLYFLSVYFVVDLEAARRGLKGLKREDLPVALAVLKQWGHLLLPIIILIYMLAVENVSPIKAALYSMGTLLIVSWLRHESRLTLKRIVDVAQSATKGSLEVIISCAAAGLIMGLFQLTGTGLRLSGWVTTFASGSSLFALILTMIVTIIISMGLPTTAAYIVTAAVLAPALSDMGIGLLQAHFFIFYFACMSGITPPVALVAIPAGSIAGANPWSVGIKAFQIAVAGFIIPYMFVYSPQLFLQGSVVEIALALVTAMVGVWALAAAMIGNVFGRQLNVVLRVGMALGALGLIFSGWKTDLAGLAIIAAILGFHRMKGAGTAASDGVSS</sequence>
<evidence type="ECO:0000256" key="1">
    <source>
        <dbReference type="RuleBase" id="RU369079"/>
    </source>
</evidence>
<accession>A0A1I3SNW7</accession>
<dbReference type="Pfam" id="PF06808">
    <property type="entry name" value="DctM"/>
    <property type="match status" value="1"/>
</dbReference>
<feature type="transmembrane region" description="Helical" evidence="2">
    <location>
        <begin position="443"/>
        <end position="466"/>
    </location>
</feature>
<protein>
    <submittedName>
        <fullName evidence="4">TRAP transporter, 4TM/12TM fusion protein</fullName>
    </submittedName>
</protein>
<keyword evidence="5" id="KW-1185">Reference proteome</keyword>
<dbReference type="InterPro" id="IPR010656">
    <property type="entry name" value="DctM"/>
</dbReference>
<keyword evidence="1" id="KW-0813">Transport</keyword>
<keyword evidence="1" id="KW-0997">Cell inner membrane</keyword>
<dbReference type="EMBL" id="FORF01000032">
    <property type="protein sequence ID" value="SFJ59106.1"/>
    <property type="molecule type" value="Genomic_DNA"/>
</dbReference>